<evidence type="ECO:0000313" key="3">
    <source>
        <dbReference type="Proteomes" id="UP000282084"/>
    </source>
</evidence>
<evidence type="ECO:0000313" key="2">
    <source>
        <dbReference type="EMBL" id="RKT54258.1"/>
    </source>
</evidence>
<proteinExistence type="predicted"/>
<keyword evidence="3" id="KW-1185">Reference proteome</keyword>
<feature type="compositionally biased region" description="Basic and acidic residues" evidence="1">
    <location>
        <begin position="17"/>
        <end position="27"/>
    </location>
</feature>
<dbReference type="EMBL" id="RBXO01000001">
    <property type="protein sequence ID" value="RKT54258.1"/>
    <property type="molecule type" value="Genomic_DNA"/>
</dbReference>
<dbReference type="RefSeq" id="WP_121005761.1">
    <property type="nucleotide sequence ID" value="NZ_RBXO01000001.1"/>
</dbReference>
<dbReference type="OrthoDB" id="3319826at2"/>
<feature type="compositionally biased region" description="Acidic residues" evidence="1">
    <location>
        <begin position="1"/>
        <end position="12"/>
    </location>
</feature>
<gene>
    <name evidence="2" type="ORF">C8E97_2874</name>
</gene>
<dbReference type="Proteomes" id="UP000282084">
    <property type="component" value="Unassembled WGS sequence"/>
</dbReference>
<organism evidence="2 3">
    <name type="scientific">Saccharothrix australiensis</name>
    <dbReference type="NCBI Taxonomy" id="2072"/>
    <lineage>
        <taxon>Bacteria</taxon>
        <taxon>Bacillati</taxon>
        <taxon>Actinomycetota</taxon>
        <taxon>Actinomycetes</taxon>
        <taxon>Pseudonocardiales</taxon>
        <taxon>Pseudonocardiaceae</taxon>
        <taxon>Saccharothrix</taxon>
    </lineage>
</organism>
<dbReference type="SUPFAM" id="SSF48371">
    <property type="entry name" value="ARM repeat"/>
    <property type="match status" value="1"/>
</dbReference>
<dbReference type="AlphaFoldDB" id="A0A495W368"/>
<feature type="region of interest" description="Disordered" evidence="1">
    <location>
        <begin position="1"/>
        <end position="32"/>
    </location>
</feature>
<reference evidence="2 3" key="1">
    <citation type="submission" date="2018-10" db="EMBL/GenBank/DDBJ databases">
        <title>Sequencing the genomes of 1000 actinobacteria strains.</title>
        <authorList>
            <person name="Klenk H.-P."/>
        </authorList>
    </citation>
    <scope>NUCLEOTIDE SEQUENCE [LARGE SCALE GENOMIC DNA]</scope>
    <source>
        <strain evidence="2 3">DSM 43800</strain>
    </source>
</reference>
<protein>
    <submittedName>
        <fullName evidence="2">Uncharacterized protein</fullName>
    </submittedName>
</protein>
<dbReference type="InterPro" id="IPR016024">
    <property type="entry name" value="ARM-type_fold"/>
</dbReference>
<sequence length="707" mass="77859">MSAEEERAEEPAGEQGAEEREGAKSEPDTAESYADIQELRSQGRAHLDGDFDGIMVNGDGPSTYIEKFVVSGGRRARVVEVVVGGDRVRAEQRTYHRVDHYADIASGLKADHVVGIFDAPGQGRRTTAVNLLAERVDPDRVRLLVPGEGIQPADLCDERAELFESGRGYLLDLTGWPVDPLVVDALVELLAKLQAYLVVLGDRGHAAHHQGPNVFRHPPPNPLDVLHTRLGVLAERHVAECVGGCTPDRVFAYLERCLADADLARELEFRASPRVVVQFAQTVVHGACGNREPAELTAKLPDRLRQAAVEALREPGAAPDEPHRAPLRQAVLAGYAVFHGRPLAEAFEASTLLCHEILPRFETRAPGLDRAVFDSNLSELISHIIVQDGPDGSEGPKLAEFVAPSFSRIVLDVVWHDFVSTRAPVVAWLDVLAGHDREPMRVRAAQAAGLLARYDFDEIHRRLLRHWARGNARYRDSTALALEMTASSERLFGRVCDLIRSWAEESADSRLQDCAARAYGTVIGARLPSDALRALRRLAAKPDLARSAAISVALARLFAASAHEQVLDALGDWRAARDRTVRLHAVRAMLILTRAYLGSDEQQALPALVAAREDWQDTLVELWRVALIGRETAGRAWQALHRWLLDAEDGGRRDLVESLAARVFAPPVAVRAAFHLDLWSARDRRSALLARLRAQIRSTDKGRTDRS</sequence>
<name>A0A495W368_9PSEU</name>
<comment type="caution">
    <text evidence="2">The sequence shown here is derived from an EMBL/GenBank/DDBJ whole genome shotgun (WGS) entry which is preliminary data.</text>
</comment>
<evidence type="ECO:0000256" key="1">
    <source>
        <dbReference type="SAM" id="MobiDB-lite"/>
    </source>
</evidence>
<accession>A0A495W368</accession>